<dbReference type="GO" id="GO:0047810">
    <property type="term" value="F:D-alanine-2-oxoglutarate aminotransferase activity"/>
    <property type="evidence" value="ECO:0007669"/>
    <property type="project" value="UniProtKB-EC"/>
</dbReference>
<dbReference type="RefSeq" id="WP_218443946.1">
    <property type="nucleotide sequence ID" value="NZ_JAGSPA010000001.1"/>
</dbReference>
<gene>
    <name evidence="3" type="ORF">KCG44_02255</name>
</gene>
<keyword evidence="2" id="KW-0028">Amino-acid biosynthesis</keyword>
<dbReference type="EMBL" id="JAGSPA010000001">
    <property type="protein sequence ID" value="MBV7255603.1"/>
    <property type="molecule type" value="Genomic_DNA"/>
</dbReference>
<organism evidence="3 4">
    <name type="scientific">Pacificimonas pallii</name>
    <dbReference type="NCBI Taxonomy" id="2827236"/>
    <lineage>
        <taxon>Bacteria</taxon>
        <taxon>Pseudomonadati</taxon>
        <taxon>Pseudomonadota</taxon>
        <taxon>Alphaproteobacteria</taxon>
        <taxon>Sphingomonadales</taxon>
        <taxon>Sphingosinicellaceae</taxon>
        <taxon>Pacificimonas</taxon>
    </lineage>
</organism>
<keyword evidence="4" id="KW-1185">Reference proteome</keyword>
<name>A0ABS6SBY9_9SPHN</name>
<keyword evidence="3" id="KW-0032">Aminotransferase</keyword>
<comment type="similarity">
    <text evidence="1">Belongs to the class-IV pyridoxal-phosphate-dependent aminotransferase family.</text>
</comment>
<evidence type="ECO:0000256" key="1">
    <source>
        <dbReference type="ARBA" id="ARBA00009320"/>
    </source>
</evidence>
<dbReference type="CDD" id="cd01558">
    <property type="entry name" value="D-AAT_like"/>
    <property type="match status" value="1"/>
</dbReference>
<dbReference type="Pfam" id="PF01063">
    <property type="entry name" value="Aminotran_4"/>
    <property type="match status" value="1"/>
</dbReference>
<dbReference type="NCBIfam" id="NF005209">
    <property type="entry name" value="PRK06680.1"/>
    <property type="match status" value="1"/>
</dbReference>
<accession>A0ABS6SBY9</accession>
<keyword evidence="2" id="KW-0100">Branched-chain amino acid biosynthesis</keyword>
<dbReference type="Proteomes" id="UP000722336">
    <property type="component" value="Unassembled WGS sequence"/>
</dbReference>
<protein>
    <submittedName>
        <fullName evidence="3">D-amino-acid transaminase</fullName>
        <ecNumber evidence="3">2.6.1.21</ecNumber>
    </submittedName>
</protein>
<keyword evidence="3" id="KW-0808">Transferase</keyword>
<evidence type="ECO:0000313" key="3">
    <source>
        <dbReference type="EMBL" id="MBV7255603.1"/>
    </source>
</evidence>
<dbReference type="InterPro" id="IPR001544">
    <property type="entry name" value="Aminotrans_IV"/>
</dbReference>
<evidence type="ECO:0000256" key="2">
    <source>
        <dbReference type="ARBA" id="ARBA00023304"/>
    </source>
</evidence>
<reference evidence="3 4" key="1">
    <citation type="submission" date="2021-04" db="EMBL/GenBank/DDBJ databases">
        <authorList>
            <person name="Pira H."/>
            <person name="Risdian C."/>
            <person name="Wink J."/>
        </authorList>
    </citation>
    <scope>NUCLEOTIDE SEQUENCE [LARGE SCALE GENOMIC DNA]</scope>
    <source>
        <strain evidence="3 4">WHA3</strain>
    </source>
</reference>
<dbReference type="PANTHER" id="PTHR42743">
    <property type="entry name" value="AMINO-ACID AMINOTRANSFERASE"/>
    <property type="match status" value="1"/>
</dbReference>
<dbReference type="EC" id="2.6.1.21" evidence="3"/>
<proteinExistence type="inferred from homology"/>
<sequence length="289" mass="31515">MPRIAYTNGRIRPMPAASVSINDRAYLFGDGVYEVAAIYNRRLFDWQLNLDRLARSLEELRLGAPMSDAALTISARRLIAKSRVRDGLLYIQVTRGAAPRDHAFPERATPGLTMVAKPYDFAAKAALQKTGVAAVTVPDERWARRDIKSVALLANVLAKQAAKEAGAFEAIMIAPDGTVTEGSSTTLWMVARDGRLMTRPLTNDVLPGSRRRRLAALLSDEAVGFEEDVYSLDDARAARELFLTSTSGPVMPVTSLDGAPVGDGKPGPVAMKACALMWQEIERQTGWRT</sequence>
<evidence type="ECO:0000313" key="4">
    <source>
        <dbReference type="Proteomes" id="UP000722336"/>
    </source>
</evidence>
<dbReference type="PANTHER" id="PTHR42743:SF11">
    <property type="entry name" value="AMINODEOXYCHORISMATE LYASE"/>
    <property type="match status" value="1"/>
</dbReference>
<dbReference type="InterPro" id="IPR050571">
    <property type="entry name" value="Class-IV_PLP-Dep_Aminotrnsfr"/>
</dbReference>
<comment type="caution">
    <text evidence="3">The sequence shown here is derived from an EMBL/GenBank/DDBJ whole genome shotgun (WGS) entry which is preliminary data.</text>
</comment>